<dbReference type="GeneID" id="111153345"/>
<evidence type="ECO:0000313" key="2">
    <source>
        <dbReference type="Proteomes" id="UP000248482"/>
    </source>
</evidence>
<dbReference type="Proteomes" id="UP000248482">
    <property type="component" value="Unplaced"/>
</dbReference>
<accession>A0A2Y9K3F0</accession>
<evidence type="ECO:0000256" key="1">
    <source>
        <dbReference type="SAM" id="MobiDB-lite"/>
    </source>
</evidence>
<protein>
    <submittedName>
        <fullName evidence="3">Uncharacterized protein C4orf51 homolog</fullName>
    </submittedName>
</protein>
<dbReference type="RefSeq" id="XP_022368037.1">
    <property type="nucleotide sequence ID" value="XM_022512329.1"/>
</dbReference>
<dbReference type="Pfam" id="PF15849">
    <property type="entry name" value="DUF4722"/>
    <property type="match status" value="1"/>
</dbReference>
<dbReference type="OrthoDB" id="9730443at2759"/>
<reference evidence="3" key="1">
    <citation type="submission" date="2025-08" db="UniProtKB">
        <authorList>
            <consortium name="RefSeq"/>
        </authorList>
    </citation>
    <scope>IDENTIFICATION</scope>
    <source>
        <tissue evidence="3">Blood</tissue>
    </source>
</reference>
<gene>
    <name evidence="3" type="primary">LOC111153345</name>
</gene>
<proteinExistence type="predicted"/>
<sequence>MSHFFYLTPQIVLPFSPLSSREFDLIRRKAGASWQKETRWLDSSITTYTGSYRKKQLDESASSRFSFKAGRHRPECNQISSPNSAFSPTVCRAGSREATDVKRLFPQITSSFKNAPDVKHSVVHQILFGDFSTAPPNYERSCMRIKEPVSKNLINYNQLRKDFLKHLHARGDSASLAGSSEDSEGDQRSACGLGRPLPSLS</sequence>
<keyword evidence="2" id="KW-1185">Reference proteome</keyword>
<dbReference type="KEGG" id="elk:111153345"/>
<dbReference type="InterPro" id="IPR031708">
    <property type="entry name" value="DUF4722"/>
</dbReference>
<evidence type="ECO:0000313" key="3">
    <source>
        <dbReference type="RefSeq" id="XP_022368037.1"/>
    </source>
</evidence>
<dbReference type="AlphaFoldDB" id="A0A2Y9K3F0"/>
<feature type="region of interest" description="Disordered" evidence="1">
    <location>
        <begin position="174"/>
        <end position="201"/>
    </location>
</feature>
<name>A0A2Y9K3F0_ENHLU</name>
<organism evidence="2 3">
    <name type="scientific">Enhydra lutris kenyoni</name>
    <name type="common">northern sea otter</name>
    <dbReference type="NCBI Taxonomy" id="391180"/>
    <lineage>
        <taxon>Eukaryota</taxon>
        <taxon>Metazoa</taxon>
        <taxon>Chordata</taxon>
        <taxon>Craniata</taxon>
        <taxon>Vertebrata</taxon>
        <taxon>Euteleostomi</taxon>
        <taxon>Mammalia</taxon>
        <taxon>Eutheria</taxon>
        <taxon>Laurasiatheria</taxon>
        <taxon>Carnivora</taxon>
        <taxon>Caniformia</taxon>
        <taxon>Musteloidea</taxon>
        <taxon>Mustelidae</taxon>
        <taxon>Lutrinae</taxon>
        <taxon>Enhydra</taxon>
    </lineage>
</organism>